<evidence type="ECO:0008006" key="11">
    <source>
        <dbReference type="Google" id="ProtNLM"/>
    </source>
</evidence>
<evidence type="ECO:0000313" key="9">
    <source>
        <dbReference type="EMBL" id="MCD7447500.1"/>
    </source>
</evidence>
<comment type="caution">
    <text evidence="9">The sequence shown here is derived from an EMBL/GenBank/DDBJ whole genome shotgun (WGS) entry which is preliminary data.</text>
</comment>
<comment type="similarity">
    <text evidence="2">Belongs to the methyltransferase superfamily.</text>
</comment>
<dbReference type="CDD" id="cd02440">
    <property type="entry name" value="AdoMet_MTases"/>
    <property type="match status" value="1"/>
</dbReference>
<dbReference type="Gene3D" id="3.40.50.150">
    <property type="entry name" value="Vaccinia Virus protein VP39"/>
    <property type="match status" value="1"/>
</dbReference>
<keyword evidence="8" id="KW-0472">Membrane</keyword>
<dbReference type="PANTHER" id="PTHR10108">
    <property type="entry name" value="SAM-DEPENDENT METHYLTRANSFERASE"/>
    <property type="match status" value="1"/>
</dbReference>
<dbReference type="EMBL" id="JACEIK010000038">
    <property type="protein sequence ID" value="MCD7447500.1"/>
    <property type="molecule type" value="Genomic_DNA"/>
</dbReference>
<dbReference type="Pfam" id="PF03141">
    <property type="entry name" value="Methyltransf_29"/>
    <property type="match status" value="1"/>
</dbReference>
<dbReference type="SUPFAM" id="SSF53335">
    <property type="entry name" value="S-adenosyl-L-methionine-dependent methyltransferases"/>
    <property type="match status" value="2"/>
</dbReference>
<accession>A0ABS8RN88</accession>
<feature type="region of interest" description="Disordered" evidence="7">
    <location>
        <begin position="73"/>
        <end position="152"/>
    </location>
</feature>
<keyword evidence="8" id="KW-0812">Transmembrane</keyword>
<evidence type="ECO:0000256" key="7">
    <source>
        <dbReference type="SAM" id="MobiDB-lite"/>
    </source>
</evidence>
<feature type="compositionally biased region" description="Polar residues" evidence="7">
    <location>
        <begin position="131"/>
        <end position="144"/>
    </location>
</feature>
<keyword evidence="10" id="KW-1185">Reference proteome</keyword>
<name>A0ABS8RN88_DATST</name>
<evidence type="ECO:0000256" key="4">
    <source>
        <dbReference type="ARBA" id="ARBA00022968"/>
    </source>
</evidence>
<dbReference type="Proteomes" id="UP000823775">
    <property type="component" value="Unassembled WGS sequence"/>
</dbReference>
<feature type="compositionally biased region" description="Polar residues" evidence="7">
    <location>
        <begin position="328"/>
        <end position="338"/>
    </location>
</feature>
<organism evidence="9 10">
    <name type="scientific">Datura stramonium</name>
    <name type="common">Jimsonweed</name>
    <name type="synonym">Common thornapple</name>
    <dbReference type="NCBI Taxonomy" id="4076"/>
    <lineage>
        <taxon>Eukaryota</taxon>
        <taxon>Viridiplantae</taxon>
        <taxon>Streptophyta</taxon>
        <taxon>Embryophyta</taxon>
        <taxon>Tracheophyta</taxon>
        <taxon>Spermatophyta</taxon>
        <taxon>Magnoliopsida</taxon>
        <taxon>eudicotyledons</taxon>
        <taxon>Gunneridae</taxon>
        <taxon>Pentapetalae</taxon>
        <taxon>asterids</taxon>
        <taxon>lamiids</taxon>
        <taxon>Solanales</taxon>
        <taxon>Solanaceae</taxon>
        <taxon>Solanoideae</taxon>
        <taxon>Datureae</taxon>
        <taxon>Datura</taxon>
    </lineage>
</organism>
<keyword evidence="3" id="KW-0489">Methyltransferase</keyword>
<feature type="region of interest" description="Disordered" evidence="7">
    <location>
        <begin position="315"/>
        <end position="352"/>
    </location>
</feature>
<gene>
    <name evidence="9" type="ORF">HAX54_030366</name>
</gene>
<evidence type="ECO:0000256" key="6">
    <source>
        <dbReference type="ARBA" id="ARBA00037847"/>
    </source>
</evidence>
<dbReference type="PANTHER" id="PTHR10108:SF1077">
    <property type="entry name" value="METHYLTRANSFERASE PMT27-RELATED"/>
    <property type="match status" value="1"/>
</dbReference>
<evidence type="ECO:0000256" key="8">
    <source>
        <dbReference type="SAM" id="Phobius"/>
    </source>
</evidence>
<keyword evidence="5" id="KW-0325">Glycoprotein</keyword>
<reference evidence="9 10" key="1">
    <citation type="journal article" date="2021" name="BMC Genomics">
        <title>Datura genome reveals duplications of psychoactive alkaloid biosynthetic genes and high mutation rate following tissue culture.</title>
        <authorList>
            <person name="Rajewski A."/>
            <person name="Carter-House D."/>
            <person name="Stajich J."/>
            <person name="Litt A."/>
        </authorList>
    </citation>
    <scope>NUCLEOTIDE SEQUENCE [LARGE SCALE GENOMIC DNA]</scope>
    <source>
        <strain evidence="9">AR-01</strain>
    </source>
</reference>
<keyword evidence="3" id="KW-0808">Transferase</keyword>
<feature type="region of interest" description="Disordered" evidence="7">
    <location>
        <begin position="172"/>
        <end position="282"/>
    </location>
</feature>
<keyword evidence="4" id="KW-0735">Signal-anchor</keyword>
<comment type="subcellular location">
    <subcellularLocation>
        <location evidence="6">Endomembrane system</location>
        <topology evidence="6">Single-pass membrane protein</topology>
    </subcellularLocation>
    <subcellularLocation>
        <location evidence="1">Membrane</location>
        <topology evidence="1">Single-pass type II membrane protein</topology>
    </subcellularLocation>
</comment>
<evidence type="ECO:0000256" key="2">
    <source>
        <dbReference type="ARBA" id="ARBA00008361"/>
    </source>
</evidence>
<evidence type="ECO:0000256" key="1">
    <source>
        <dbReference type="ARBA" id="ARBA00004606"/>
    </source>
</evidence>
<dbReference type="InterPro" id="IPR004159">
    <property type="entry name" value="Put_SAM_MeTrfase"/>
</dbReference>
<proteinExistence type="inferred from homology"/>
<feature type="compositionally biased region" description="Basic and acidic residues" evidence="7">
    <location>
        <begin position="237"/>
        <end position="252"/>
    </location>
</feature>
<keyword evidence="8" id="KW-1133">Transmembrane helix</keyword>
<feature type="compositionally biased region" description="Basic and acidic residues" evidence="7">
    <location>
        <begin position="103"/>
        <end position="114"/>
    </location>
</feature>
<sequence>MPTARARLGRRPSSSSYSSTITTIIFVSLCVLGVWLLTSTSVAPPKSTTRTSSDSTTSASSSFASTIMNAHKTISNTGKTPPVFKDTQGDLPDDALNTGDANRPQDTDEIDKLQTDVSTDITKDAGGGDSFNGNVDQSLQSSENGKPEDEKKNGNLAVAENAQGLHGIESVEEQEKQKQLETQTSEESSITHRQEAEQTTAGIGKTTTGKEKAEEDVSLDSGNDAHGVATDNTKNILSDHEQQKRLEQHQQQEDDQMQQKQKQLEEHTQGVTSTDQIKHDEAPIVKDVKVQLDHKVPLNLTNNLPVVNNESHKAGTIVPKESKESKKAWSTQADQSVNQKERRTVGTNNKDTSVPEQNWKLCNVEASADYIPCLDNEEAIKKLKTTKHYEHRERHCPQEPPTCLVPLPQGYKTPIEWPKSRDKIWYHNVPHTLLAEVKGHQNWVKVSGEFLTFPGGGTQFIHGALHYLDFVQEAVPEIAWGKHTRVVLDVGCGVASFGGYLFERDVLAMSFAPKDEHEAQVQFALERGIPAISAVMGTQRLPFPSGVFDLVHCARCRVPWHEEGGALLLELNRVLRPGGYFAWSATPVYQTLEEDVEIWKEMSSLTVAMCWELVTIKKDKLNSIGVAIYHKADTNECYNQRKQNKPPMCKPDDDPNAAWYVPFHSCMHRVPSKETERGYRWPVEWPERLQTPPYWLNRSQVGIYGKPAPDDFAADLEHWKHLVSKVYMNGLGISWSNVRNAMDMRAVYGGFAAALRDLKLWVLNVVNVNAPDTLPIIYERGLFGIYHDWCESFSTYPRTYDLLHADHLFSQLKKRCKIVAVMAEVDRIVRPGGKFIVRDDSTTIKEVENLLRSLHWEIRKTISQNQVGILSAQKTFWRPNASAAPT</sequence>
<evidence type="ECO:0000256" key="5">
    <source>
        <dbReference type="ARBA" id="ARBA00023180"/>
    </source>
</evidence>
<dbReference type="InterPro" id="IPR029063">
    <property type="entry name" value="SAM-dependent_MTases_sf"/>
</dbReference>
<protein>
    <recommendedName>
        <fullName evidence="11">Methyltransferase PMT27</fullName>
    </recommendedName>
</protein>
<evidence type="ECO:0000313" key="10">
    <source>
        <dbReference type="Proteomes" id="UP000823775"/>
    </source>
</evidence>
<feature type="transmembrane region" description="Helical" evidence="8">
    <location>
        <begin position="21"/>
        <end position="38"/>
    </location>
</feature>
<evidence type="ECO:0000256" key="3">
    <source>
        <dbReference type="ARBA" id="ARBA00022603"/>
    </source>
</evidence>